<evidence type="ECO:0000313" key="4">
    <source>
        <dbReference type="Proteomes" id="UP000605848"/>
    </source>
</evidence>
<comment type="caution">
    <text evidence="3">The sequence shown here is derived from an EMBL/GenBank/DDBJ whole genome shotgun (WGS) entry which is preliminary data.</text>
</comment>
<feature type="domain" description="Metallo-beta-lactamase" evidence="2">
    <location>
        <begin position="6"/>
        <end position="218"/>
    </location>
</feature>
<evidence type="ECO:0000259" key="2">
    <source>
        <dbReference type="SMART" id="SM00849"/>
    </source>
</evidence>
<organism evidence="3 4">
    <name type="scientific">Microvirga aerilata</name>
    <dbReference type="NCBI Taxonomy" id="670292"/>
    <lineage>
        <taxon>Bacteria</taxon>
        <taxon>Pseudomonadati</taxon>
        <taxon>Pseudomonadota</taxon>
        <taxon>Alphaproteobacteria</taxon>
        <taxon>Hyphomicrobiales</taxon>
        <taxon>Methylobacteriaceae</taxon>
        <taxon>Microvirga</taxon>
    </lineage>
</organism>
<dbReference type="Pfam" id="PF12706">
    <property type="entry name" value="Lactamase_B_2"/>
    <property type="match status" value="1"/>
</dbReference>
<dbReference type="Gene3D" id="3.60.15.10">
    <property type="entry name" value="Ribonuclease Z/Hydroxyacylglutathione hydrolase-like"/>
    <property type="match status" value="1"/>
</dbReference>
<keyword evidence="1" id="KW-0378">Hydrolase</keyword>
<accession>A0A936ZIX9</accession>
<sequence length="256" mass="28049">MKITQVRNATLIIEYAGKKILVDPMLAEKGAYPGFEGTANSDKRNPLADLTMTMDEILAVDALIVTHLHPDHWDEAAKNLVPKDKLIFSQNQDDAAAIQAAGFSNTRVLEQNTEFDGITLIKTPGQHGTDQAYAMIGEILGKVCGVVFKHKDEKTLYLAGDTIWNGYVEENLKAYQPDVVVLNCGDAQVPGLGSIIMNKEDVRKVHGAAPQAMLVASHMEAVNHSMLSRQELREYSEANGMTDRLLVPNDGEANTF</sequence>
<dbReference type="SUPFAM" id="SSF56281">
    <property type="entry name" value="Metallo-hydrolase/oxidoreductase"/>
    <property type="match status" value="1"/>
</dbReference>
<reference evidence="3" key="1">
    <citation type="submission" date="2021-01" db="EMBL/GenBank/DDBJ databases">
        <title>Microvirga sp.</title>
        <authorList>
            <person name="Kim M.K."/>
        </authorList>
    </citation>
    <scope>NUCLEOTIDE SEQUENCE</scope>
    <source>
        <strain evidence="3">5420S-16</strain>
    </source>
</reference>
<dbReference type="InterPro" id="IPR036866">
    <property type="entry name" value="RibonucZ/Hydroxyglut_hydro"/>
</dbReference>
<dbReference type="InterPro" id="IPR001279">
    <property type="entry name" value="Metallo-B-lactamas"/>
</dbReference>
<dbReference type="GO" id="GO:0016787">
    <property type="term" value="F:hydrolase activity"/>
    <property type="evidence" value="ECO:0007669"/>
    <property type="project" value="UniProtKB-KW"/>
</dbReference>
<dbReference type="PANTHER" id="PTHR43546">
    <property type="entry name" value="UPF0173 METAL-DEPENDENT HYDROLASE MJ1163-RELATED"/>
    <property type="match status" value="1"/>
</dbReference>
<keyword evidence="4" id="KW-1185">Reference proteome</keyword>
<dbReference type="InterPro" id="IPR050114">
    <property type="entry name" value="UPF0173_UPF0282_UlaG_hydrolase"/>
</dbReference>
<name>A0A936ZIX9_9HYPH</name>
<evidence type="ECO:0000256" key="1">
    <source>
        <dbReference type="ARBA" id="ARBA00022801"/>
    </source>
</evidence>
<evidence type="ECO:0000313" key="3">
    <source>
        <dbReference type="EMBL" id="MBL0407944.1"/>
    </source>
</evidence>
<dbReference type="Proteomes" id="UP000605848">
    <property type="component" value="Unassembled WGS sequence"/>
</dbReference>
<dbReference type="RefSeq" id="WP_202065534.1">
    <property type="nucleotide sequence ID" value="NZ_JAEQMY010000128.1"/>
</dbReference>
<dbReference type="PANTHER" id="PTHR43546:SF9">
    <property type="entry name" value="L-ASCORBATE-6-PHOSPHATE LACTONASE ULAG-RELATED"/>
    <property type="match status" value="1"/>
</dbReference>
<dbReference type="EMBL" id="JAEQMY010000128">
    <property type="protein sequence ID" value="MBL0407944.1"/>
    <property type="molecule type" value="Genomic_DNA"/>
</dbReference>
<proteinExistence type="predicted"/>
<protein>
    <submittedName>
        <fullName evidence="3">MBL fold metallo-hydrolase</fullName>
    </submittedName>
</protein>
<dbReference type="AlphaFoldDB" id="A0A936ZIX9"/>
<dbReference type="SMART" id="SM00849">
    <property type="entry name" value="Lactamase_B"/>
    <property type="match status" value="1"/>
</dbReference>
<gene>
    <name evidence="3" type="ORF">JKG68_29015</name>
</gene>